<evidence type="ECO:0000259" key="5">
    <source>
        <dbReference type="PROSITE" id="PS51898"/>
    </source>
</evidence>
<feature type="domain" description="Tyr recombinase" evidence="5">
    <location>
        <begin position="173"/>
        <end position="341"/>
    </location>
</feature>
<dbReference type="InterPro" id="IPR010998">
    <property type="entry name" value="Integrase_recombinase_N"/>
</dbReference>
<gene>
    <name evidence="6" type="ORF">OIK40_14475</name>
</gene>
<keyword evidence="2" id="KW-0229">DNA integration</keyword>
<comment type="caution">
    <text evidence="6">The sequence shown here is derived from an EMBL/GenBank/DDBJ whole genome shotgun (WGS) entry which is preliminary data.</text>
</comment>
<evidence type="ECO:0000256" key="2">
    <source>
        <dbReference type="ARBA" id="ARBA00022908"/>
    </source>
</evidence>
<dbReference type="EMBL" id="JAQQXQ010000014">
    <property type="protein sequence ID" value="MDC8755851.1"/>
    <property type="molecule type" value="Genomic_DNA"/>
</dbReference>
<accession>A0ABT5JSV9</accession>
<evidence type="ECO:0000313" key="6">
    <source>
        <dbReference type="EMBL" id="MDC8755851.1"/>
    </source>
</evidence>
<dbReference type="PANTHER" id="PTHR30349">
    <property type="entry name" value="PHAGE INTEGRASE-RELATED"/>
    <property type="match status" value="1"/>
</dbReference>
<dbReference type="Pfam" id="PF00589">
    <property type="entry name" value="Phage_integrase"/>
    <property type="match status" value="1"/>
</dbReference>
<evidence type="ECO:0000256" key="4">
    <source>
        <dbReference type="ARBA" id="ARBA00023172"/>
    </source>
</evidence>
<protein>
    <submittedName>
        <fullName evidence="6">Tyrosine-type recombinase/integrase</fullName>
    </submittedName>
</protein>
<dbReference type="Proteomes" id="UP001216558">
    <property type="component" value="Unassembled WGS sequence"/>
</dbReference>
<dbReference type="PANTHER" id="PTHR30349:SF64">
    <property type="entry name" value="PROPHAGE INTEGRASE INTD-RELATED"/>
    <property type="match status" value="1"/>
</dbReference>
<name>A0ABT5JSV9_9SPHN</name>
<dbReference type="SUPFAM" id="SSF56349">
    <property type="entry name" value="DNA breaking-rejoining enzymes"/>
    <property type="match status" value="1"/>
</dbReference>
<keyword evidence="4" id="KW-0233">DNA recombination</keyword>
<keyword evidence="7" id="KW-1185">Reference proteome</keyword>
<dbReference type="InterPro" id="IPR002104">
    <property type="entry name" value="Integrase_catalytic"/>
</dbReference>
<sequence>MRGKTNRIVSGLHVVRKRLASGIYRWNVYAWRGGPCIYRQDGARPIITPEILSQAMAARQQASGKGPSDTFKTIITAYRASPEFERLADSTQRDYNRILDRIDDHFGAASIAAFEDRRMRREIIEWRDQWRGQPRTADKATVTMATVLGWAVHNALLTVNVAAGINHLHSADKSDKVWEPRHWEAFKDAPAHLLQALRLASMTGLRLGDLVRLDWSQVSDKAIILTTRKRKGRAVIPVVPELRTFLESIEHKAGTVLRNSRGEPWTESGLGTVFQRNKPAGFDRTMHDLRGTYVTWLATKGLTDDEIARIVGWTSQRIAGVRARYVDEARVIVSLVDRLSA</sequence>
<dbReference type="InterPro" id="IPR013762">
    <property type="entry name" value="Integrase-like_cat_sf"/>
</dbReference>
<proteinExistence type="inferred from homology"/>
<dbReference type="RefSeq" id="WP_273679060.1">
    <property type="nucleotide sequence ID" value="NZ_JAQQXQ010000014.1"/>
</dbReference>
<evidence type="ECO:0000313" key="7">
    <source>
        <dbReference type="Proteomes" id="UP001216558"/>
    </source>
</evidence>
<reference evidence="6 7" key="1">
    <citation type="submission" date="2022-10" db="EMBL/GenBank/DDBJ databases">
        <title>Erythrobacter sp. sf7 Genome sequencing.</title>
        <authorList>
            <person name="Park S."/>
        </authorList>
    </citation>
    <scope>NUCLEOTIDE SEQUENCE [LARGE SCALE GENOMIC DNA]</scope>
    <source>
        <strain evidence="7">sf7</strain>
    </source>
</reference>
<dbReference type="InterPro" id="IPR011010">
    <property type="entry name" value="DNA_brk_join_enz"/>
</dbReference>
<evidence type="ECO:0000256" key="1">
    <source>
        <dbReference type="ARBA" id="ARBA00008857"/>
    </source>
</evidence>
<organism evidence="6 7">
    <name type="scientific">Erythrobacter fulvus</name>
    <dbReference type="NCBI Taxonomy" id="2987523"/>
    <lineage>
        <taxon>Bacteria</taxon>
        <taxon>Pseudomonadati</taxon>
        <taxon>Pseudomonadota</taxon>
        <taxon>Alphaproteobacteria</taxon>
        <taxon>Sphingomonadales</taxon>
        <taxon>Erythrobacteraceae</taxon>
        <taxon>Erythrobacter/Porphyrobacter group</taxon>
        <taxon>Erythrobacter</taxon>
    </lineage>
</organism>
<dbReference type="PROSITE" id="PS51898">
    <property type="entry name" value="TYR_RECOMBINASE"/>
    <property type="match status" value="1"/>
</dbReference>
<dbReference type="Gene3D" id="1.10.443.10">
    <property type="entry name" value="Intergrase catalytic core"/>
    <property type="match status" value="1"/>
</dbReference>
<comment type="similarity">
    <text evidence="1">Belongs to the 'phage' integrase family.</text>
</comment>
<evidence type="ECO:0000256" key="3">
    <source>
        <dbReference type="ARBA" id="ARBA00023125"/>
    </source>
</evidence>
<keyword evidence="3" id="KW-0238">DNA-binding</keyword>
<dbReference type="Gene3D" id="1.10.150.130">
    <property type="match status" value="1"/>
</dbReference>
<dbReference type="InterPro" id="IPR050090">
    <property type="entry name" value="Tyrosine_recombinase_XerCD"/>
</dbReference>